<dbReference type="PaxDb" id="3708-A0A078HZC1"/>
<dbReference type="AlphaFoldDB" id="A0A078HZC1"/>
<dbReference type="Proteomes" id="UP001295469">
    <property type="component" value="Chromosome A03"/>
</dbReference>
<organism evidence="3 4">
    <name type="scientific">Brassica napus</name>
    <name type="common">Rape</name>
    <dbReference type="NCBI Taxonomy" id="3708"/>
    <lineage>
        <taxon>Eukaryota</taxon>
        <taxon>Viridiplantae</taxon>
        <taxon>Streptophyta</taxon>
        <taxon>Embryophyta</taxon>
        <taxon>Tracheophyta</taxon>
        <taxon>Spermatophyta</taxon>
        <taxon>Magnoliopsida</taxon>
        <taxon>eudicotyledons</taxon>
        <taxon>Gunneridae</taxon>
        <taxon>Pentapetalae</taxon>
        <taxon>rosids</taxon>
        <taxon>malvids</taxon>
        <taxon>Brassicales</taxon>
        <taxon>Brassicaceae</taxon>
        <taxon>Brassiceae</taxon>
        <taxon>Brassica</taxon>
    </lineage>
</organism>
<keyword evidence="1" id="KW-0472">Membrane</keyword>
<reference evidence="2" key="3">
    <citation type="submission" date="2021-01" db="EMBL/GenBank/DDBJ databases">
        <authorList>
            <consortium name="Genoscope - CEA"/>
            <person name="William W."/>
        </authorList>
    </citation>
    <scope>NUCLEOTIDE SEQUENCE</scope>
</reference>
<gene>
    <name evidence="3" type="primary">BnaA03g53570D</name>
    <name evidence="2" type="ORF">DARMORV10_A03P64490.1</name>
    <name evidence="3" type="ORF">GSBRNA2T00075236001</name>
</gene>
<dbReference type="EMBL" id="LK032532">
    <property type="protein sequence ID" value="CDY42704.1"/>
    <property type="molecule type" value="Genomic_DNA"/>
</dbReference>
<evidence type="ECO:0000313" key="4">
    <source>
        <dbReference type="Proteomes" id="UP000028999"/>
    </source>
</evidence>
<accession>A0A078HZC1</accession>
<dbReference type="Gramene" id="CDY42704">
    <property type="protein sequence ID" value="CDY42704"/>
    <property type="gene ID" value="GSBRNA2T00075236001"/>
</dbReference>
<proteinExistence type="predicted"/>
<reference evidence="3" key="2">
    <citation type="submission" date="2014-06" db="EMBL/GenBank/DDBJ databases">
        <authorList>
            <person name="Genoscope - CEA"/>
        </authorList>
    </citation>
    <scope>NUCLEOTIDE SEQUENCE</scope>
</reference>
<dbReference type="EMBL" id="HG994357">
    <property type="protein sequence ID" value="CAF2133356.1"/>
    <property type="molecule type" value="Genomic_DNA"/>
</dbReference>
<protein>
    <submittedName>
        <fullName evidence="2">(rape) hypothetical protein</fullName>
    </submittedName>
    <submittedName>
        <fullName evidence="3">BnaA03g53570D protein</fullName>
    </submittedName>
</protein>
<keyword evidence="1" id="KW-1133">Transmembrane helix</keyword>
<evidence type="ECO:0000313" key="2">
    <source>
        <dbReference type="EMBL" id="CAF2133356.1"/>
    </source>
</evidence>
<keyword evidence="1" id="KW-0812">Transmembrane</keyword>
<feature type="transmembrane region" description="Helical" evidence="1">
    <location>
        <begin position="15"/>
        <end position="38"/>
    </location>
</feature>
<dbReference type="Proteomes" id="UP000028999">
    <property type="component" value="Unassembled WGS sequence"/>
</dbReference>
<reference evidence="3 4" key="1">
    <citation type="journal article" date="2014" name="Science">
        <title>Plant genetics. Early allopolyploid evolution in the post-Neolithic Brassica napus oilseed genome.</title>
        <authorList>
            <person name="Chalhoub B."/>
            <person name="Denoeud F."/>
            <person name="Liu S."/>
            <person name="Parkin I.A."/>
            <person name="Tang H."/>
            <person name="Wang X."/>
            <person name="Chiquet J."/>
            <person name="Belcram H."/>
            <person name="Tong C."/>
            <person name="Samans B."/>
            <person name="Correa M."/>
            <person name="Da Silva C."/>
            <person name="Just J."/>
            <person name="Falentin C."/>
            <person name="Koh C.S."/>
            <person name="Le Clainche I."/>
            <person name="Bernard M."/>
            <person name="Bento P."/>
            <person name="Noel B."/>
            <person name="Labadie K."/>
            <person name="Alberti A."/>
            <person name="Charles M."/>
            <person name="Arnaud D."/>
            <person name="Guo H."/>
            <person name="Daviaud C."/>
            <person name="Alamery S."/>
            <person name="Jabbari K."/>
            <person name="Zhao M."/>
            <person name="Edger P.P."/>
            <person name="Chelaifa H."/>
            <person name="Tack D."/>
            <person name="Lassalle G."/>
            <person name="Mestiri I."/>
            <person name="Schnel N."/>
            <person name="Le Paslier M.C."/>
            <person name="Fan G."/>
            <person name="Renault V."/>
            <person name="Bayer P.E."/>
            <person name="Golicz A.A."/>
            <person name="Manoli S."/>
            <person name="Lee T.H."/>
            <person name="Thi V.H."/>
            <person name="Chalabi S."/>
            <person name="Hu Q."/>
            <person name="Fan C."/>
            <person name="Tollenaere R."/>
            <person name="Lu Y."/>
            <person name="Battail C."/>
            <person name="Shen J."/>
            <person name="Sidebottom C.H."/>
            <person name="Wang X."/>
            <person name="Canaguier A."/>
            <person name="Chauveau A."/>
            <person name="Berard A."/>
            <person name="Deniot G."/>
            <person name="Guan M."/>
            <person name="Liu Z."/>
            <person name="Sun F."/>
            <person name="Lim Y.P."/>
            <person name="Lyons E."/>
            <person name="Town C.D."/>
            <person name="Bancroft I."/>
            <person name="Wang X."/>
            <person name="Meng J."/>
            <person name="Ma J."/>
            <person name="Pires J.C."/>
            <person name="King G.J."/>
            <person name="Brunel D."/>
            <person name="Delourme R."/>
            <person name="Renard M."/>
            <person name="Aury J.M."/>
            <person name="Adams K.L."/>
            <person name="Batley J."/>
            <person name="Snowdon R.J."/>
            <person name="Tost J."/>
            <person name="Edwards D."/>
            <person name="Zhou Y."/>
            <person name="Hua W."/>
            <person name="Sharpe A.G."/>
            <person name="Paterson A.H."/>
            <person name="Guan C."/>
            <person name="Wincker P."/>
        </authorList>
    </citation>
    <scope>NUCLEOTIDE SEQUENCE [LARGE SCALE GENOMIC DNA]</scope>
    <source>
        <strain evidence="4">cv. Darmor-bzh</strain>
    </source>
</reference>
<sequence length="88" mass="9607">MCMSSTLAIKESPPSFILCFVLCNLFPSSLCFIFSVATRSDRRNPPRRSLHRSPLHLCRDSSPLDHLSGAAEIFVASSSFSDSGSPCL</sequence>
<evidence type="ECO:0000256" key="1">
    <source>
        <dbReference type="SAM" id="Phobius"/>
    </source>
</evidence>
<keyword evidence="4" id="KW-1185">Reference proteome</keyword>
<name>A0A078HZC1_BRANA</name>
<evidence type="ECO:0000313" key="3">
    <source>
        <dbReference type="EMBL" id="CDY42704.1"/>
    </source>
</evidence>